<dbReference type="GO" id="GO:0032259">
    <property type="term" value="P:methylation"/>
    <property type="evidence" value="ECO:0007669"/>
    <property type="project" value="UniProtKB-KW"/>
</dbReference>
<keyword evidence="1 7" id="KW-0489">Methyltransferase</keyword>
<dbReference type="OrthoDB" id="1606438at2759"/>
<dbReference type="PANTHER" id="PTHR11746">
    <property type="entry name" value="O-METHYLTRANSFERASE"/>
    <property type="match status" value="1"/>
</dbReference>
<proteinExistence type="predicted"/>
<evidence type="ECO:0000259" key="5">
    <source>
        <dbReference type="Pfam" id="PF00891"/>
    </source>
</evidence>
<keyword evidence="2 7" id="KW-0808">Transferase</keyword>
<name>A0A5N5FIH1_9ROSA</name>
<dbReference type="PROSITE" id="PS51683">
    <property type="entry name" value="SAM_OMT_II"/>
    <property type="match status" value="1"/>
</dbReference>
<evidence type="ECO:0000256" key="1">
    <source>
        <dbReference type="ARBA" id="ARBA00022603"/>
    </source>
</evidence>
<dbReference type="Pfam" id="PF00891">
    <property type="entry name" value="Methyltransf_2"/>
    <property type="match status" value="2"/>
</dbReference>
<protein>
    <submittedName>
        <fullName evidence="7">(S)-scoulerine 9-O-methyltransferase-like</fullName>
    </submittedName>
</protein>
<dbReference type="InterPro" id="IPR036390">
    <property type="entry name" value="WH_DNA-bd_sf"/>
</dbReference>
<feature type="domain" description="O-methyltransferase C-terminal" evidence="5">
    <location>
        <begin position="136"/>
        <end position="258"/>
    </location>
</feature>
<comment type="caution">
    <text evidence="7">The sequence shown here is derived from an EMBL/GenBank/DDBJ whole genome shotgun (WGS) entry which is preliminary data.</text>
</comment>
<dbReference type="Pfam" id="PF08100">
    <property type="entry name" value="Dimerisation"/>
    <property type="match status" value="1"/>
</dbReference>
<evidence type="ECO:0000256" key="4">
    <source>
        <dbReference type="PIRSR" id="PIRSR005739-1"/>
    </source>
</evidence>
<feature type="domain" description="O-methyltransferase dimerisation" evidence="6">
    <location>
        <begin position="15"/>
        <end position="104"/>
    </location>
</feature>
<reference evidence="8" key="2">
    <citation type="submission" date="2019-10" db="EMBL/GenBank/DDBJ databases">
        <title>A de novo genome assembly of a pear dwarfing rootstock.</title>
        <authorList>
            <person name="Wang F."/>
            <person name="Wang J."/>
            <person name="Li S."/>
            <person name="Zhang Y."/>
            <person name="Fang M."/>
            <person name="Ma L."/>
            <person name="Zhao Y."/>
            <person name="Jiang S."/>
        </authorList>
    </citation>
    <scope>NUCLEOTIDE SEQUENCE [LARGE SCALE GENOMIC DNA]</scope>
</reference>
<reference evidence="7 8" key="1">
    <citation type="submission" date="2019-09" db="EMBL/GenBank/DDBJ databases">
        <authorList>
            <person name="Ou C."/>
        </authorList>
    </citation>
    <scope>NUCLEOTIDE SEQUENCE [LARGE SCALE GENOMIC DNA]</scope>
    <source>
        <strain evidence="7">S2</strain>
        <tissue evidence="7">Leaf</tissue>
    </source>
</reference>
<dbReference type="InterPro" id="IPR012967">
    <property type="entry name" value="COMT_dimerisation"/>
</dbReference>
<evidence type="ECO:0000259" key="6">
    <source>
        <dbReference type="Pfam" id="PF08100"/>
    </source>
</evidence>
<evidence type="ECO:0000313" key="7">
    <source>
        <dbReference type="EMBL" id="KAB2601501.1"/>
    </source>
</evidence>
<keyword evidence="8" id="KW-1185">Reference proteome</keyword>
<feature type="domain" description="O-methyltransferase C-terminal" evidence="5">
    <location>
        <begin position="290"/>
        <end position="362"/>
    </location>
</feature>
<dbReference type="SUPFAM" id="SSF46785">
    <property type="entry name" value="Winged helix' DNA-binding domain"/>
    <property type="match status" value="1"/>
</dbReference>
<dbReference type="SUPFAM" id="SSF53335">
    <property type="entry name" value="S-adenosyl-L-methionine-dependent methyltransferases"/>
    <property type="match status" value="1"/>
</dbReference>
<dbReference type="AlphaFoldDB" id="A0A5N5FIH1"/>
<feature type="active site" description="Proton acceptor" evidence="4">
    <location>
        <position position="297"/>
    </location>
</feature>
<dbReference type="InterPro" id="IPR001077">
    <property type="entry name" value="COMT_C"/>
</dbReference>
<dbReference type="Gene3D" id="3.40.50.150">
    <property type="entry name" value="Vaccinia Virus protein VP39"/>
    <property type="match status" value="1"/>
</dbReference>
<dbReference type="GO" id="GO:0046983">
    <property type="term" value="F:protein dimerization activity"/>
    <property type="evidence" value="ECO:0007669"/>
    <property type="project" value="InterPro"/>
</dbReference>
<reference evidence="7 8" key="3">
    <citation type="submission" date="2019-11" db="EMBL/GenBank/DDBJ databases">
        <title>A de novo genome assembly of a pear dwarfing rootstock.</title>
        <authorList>
            <person name="Wang F."/>
            <person name="Wang J."/>
            <person name="Li S."/>
            <person name="Zhang Y."/>
            <person name="Fang M."/>
            <person name="Ma L."/>
            <person name="Zhao Y."/>
            <person name="Jiang S."/>
        </authorList>
    </citation>
    <scope>NUCLEOTIDE SEQUENCE [LARGE SCALE GENOMIC DNA]</scope>
    <source>
        <strain evidence="7">S2</strain>
        <tissue evidence="7">Leaf</tissue>
    </source>
</reference>
<dbReference type="InterPro" id="IPR029063">
    <property type="entry name" value="SAM-dependent_MTases_sf"/>
</dbReference>
<dbReference type="Proteomes" id="UP000327157">
    <property type="component" value="Chromosome 10"/>
</dbReference>
<dbReference type="GO" id="GO:0008171">
    <property type="term" value="F:O-methyltransferase activity"/>
    <property type="evidence" value="ECO:0007669"/>
    <property type="project" value="InterPro"/>
</dbReference>
<dbReference type="EMBL" id="SMOL01000695">
    <property type="protein sequence ID" value="KAB2601501.1"/>
    <property type="molecule type" value="Genomic_DNA"/>
</dbReference>
<evidence type="ECO:0000256" key="3">
    <source>
        <dbReference type="ARBA" id="ARBA00022691"/>
    </source>
</evidence>
<gene>
    <name evidence="7" type="ORF">D8674_002506</name>
</gene>
<dbReference type="PIRSF" id="PIRSF005739">
    <property type="entry name" value="O-mtase"/>
    <property type="match status" value="1"/>
</dbReference>
<dbReference type="FunFam" id="1.10.10.10:FF:000357">
    <property type="entry name" value="Caffeic acid 3-O-methyltransferase"/>
    <property type="match status" value="1"/>
</dbReference>
<organism evidence="7 8">
    <name type="scientific">Pyrus ussuriensis x Pyrus communis</name>
    <dbReference type="NCBI Taxonomy" id="2448454"/>
    <lineage>
        <taxon>Eukaryota</taxon>
        <taxon>Viridiplantae</taxon>
        <taxon>Streptophyta</taxon>
        <taxon>Embryophyta</taxon>
        <taxon>Tracheophyta</taxon>
        <taxon>Spermatophyta</taxon>
        <taxon>Magnoliopsida</taxon>
        <taxon>eudicotyledons</taxon>
        <taxon>Gunneridae</taxon>
        <taxon>Pentapetalae</taxon>
        <taxon>rosids</taxon>
        <taxon>fabids</taxon>
        <taxon>Rosales</taxon>
        <taxon>Rosaceae</taxon>
        <taxon>Amygdaloideae</taxon>
        <taxon>Maleae</taxon>
        <taxon>Pyrus</taxon>
    </lineage>
</organism>
<evidence type="ECO:0000313" key="8">
    <source>
        <dbReference type="Proteomes" id="UP000327157"/>
    </source>
</evidence>
<dbReference type="Gene3D" id="1.10.10.10">
    <property type="entry name" value="Winged helix-like DNA-binding domain superfamily/Winged helix DNA-binding domain"/>
    <property type="match status" value="1"/>
</dbReference>
<dbReference type="InterPro" id="IPR036388">
    <property type="entry name" value="WH-like_DNA-bd_sf"/>
</dbReference>
<evidence type="ECO:0000256" key="2">
    <source>
        <dbReference type="ARBA" id="ARBA00022679"/>
    </source>
</evidence>
<dbReference type="InterPro" id="IPR016461">
    <property type="entry name" value="COMT-like"/>
</dbReference>
<keyword evidence="3" id="KW-0949">S-adenosyl-L-methionine</keyword>
<accession>A0A5N5FIH1</accession>
<sequence length="387" mass="43107">MESQGLSLENYISAWGLTNSICNQMVLRAAVDLNVFNILSNSGPGAHLTVEEIASRIPTANHPNAILSLERMLRLLSVNSLLSTSLRPCPIDKSKQERTYALTKDTLCLVSNESGVSLAPILQLSSEMVPVKSSYMLKHCVLEEGCDPFYKAHGETTFEHMSKRPELGRLFSEAMTVYSTICFNQKVFTEYRGFEEVTELMDVGGGMGNLLKINVKVRQLSKYPYIHGINFDLPDAIARAPKYQGVKHVAGNMFESIPLCSVDNVEVQCGRCLLSITLHQNLLHACSQYYALQWVLHNWADDVCIKLLKNLIVVEFVVPEVLENTPETRNTLALDMTMTALFPGGKERTAVEFDNLAKSAGFVGTKLFPVSYGYHAIEFIKGKPFKK</sequence>